<dbReference type="SMART" id="SM00828">
    <property type="entry name" value="PKS_MT"/>
    <property type="match status" value="1"/>
</dbReference>
<evidence type="ECO:0000259" key="6">
    <source>
        <dbReference type="SMART" id="SM00828"/>
    </source>
</evidence>
<evidence type="ECO:0000256" key="2">
    <source>
        <dbReference type="ARBA" id="ARBA00022603"/>
    </source>
</evidence>
<dbReference type="InterPro" id="IPR029063">
    <property type="entry name" value="SAM-dependent_MTases_sf"/>
</dbReference>
<dbReference type="Pfam" id="PF02353">
    <property type="entry name" value="CMAS"/>
    <property type="match status" value="1"/>
</dbReference>
<evidence type="ECO:0000313" key="7">
    <source>
        <dbReference type="EMBL" id="CAA9484421.1"/>
    </source>
</evidence>
<evidence type="ECO:0000256" key="5">
    <source>
        <dbReference type="ARBA" id="ARBA00023098"/>
    </source>
</evidence>
<protein>
    <submittedName>
        <fullName evidence="7">Cyclopropane-fatty-acyl-phospholipid synthase</fullName>
        <ecNumber evidence="7">2.1.1.79</ecNumber>
    </submittedName>
</protein>
<name>A0A6J4S750_9ACTN</name>
<dbReference type="AlphaFoldDB" id="A0A6J4S750"/>
<keyword evidence="2 7" id="KW-0489">Methyltransferase</keyword>
<gene>
    <name evidence="7" type="ORF">AVDCRST_MAG69-975</name>
</gene>
<keyword evidence="3 7" id="KW-0808">Transferase</keyword>
<dbReference type="CDD" id="cd02440">
    <property type="entry name" value="AdoMet_MTases"/>
    <property type="match status" value="1"/>
</dbReference>
<dbReference type="PANTHER" id="PTHR43667">
    <property type="entry name" value="CYCLOPROPANE-FATTY-ACYL-PHOSPHOLIPID SYNTHASE"/>
    <property type="match status" value="1"/>
</dbReference>
<reference evidence="7" key="1">
    <citation type="submission" date="2020-02" db="EMBL/GenBank/DDBJ databases">
        <authorList>
            <person name="Meier V. D."/>
        </authorList>
    </citation>
    <scope>NUCLEOTIDE SEQUENCE</scope>
    <source>
        <strain evidence="7">AVDCRST_MAG69</strain>
    </source>
</reference>
<comment type="similarity">
    <text evidence="1">Belongs to the CFA/CMAS family.</text>
</comment>
<keyword evidence="4" id="KW-0949">S-adenosyl-L-methionine</keyword>
<dbReference type="Gene3D" id="3.40.50.150">
    <property type="entry name" value="Vaccinia Virus protein VP39"/>
    <property type="match status" value="1"/>
</dbReference>
<sequence>MSEVAGGALRERPFAVRFWDGSEMPATVTGEAPTIVLRDPAAIAHILREPNDLGLGRAWVAGMLEVEGDLDFLLGLRRSFYGMSVPRRERIRALTTVLRSAGLRAVRRPPQLQSEVRVSGKRHSRRRDSTVVRHHYDAPENFYRLVLGPSMVYSCAYFESPAQALEPAQSAKLDLICRKLRLQPEDRLLDIGCGWGSLIAHAAEHYGVRAVGITLSPVQAEAAKRRVEAAGVAARCEVRVMDYRELSEGGFDAVASVGMYEHVARRDYGRYAGTLMRLLKPGGRVLNHGIAHIEPGPDHDRTFMRRFVFPDAELQPLPFLLEALAGAGLEVRDVESLREHYVLTLRRWLANLAEHRDEAIRVGGAERERIWRLYMAGAARAFSDNEISVFQTLAIRPGGSHRLPLDRRQLLAPA</sequence>
<proteinExistence type="inferred from homology"/>
<dbReference type="GO" id="GO:0032259">
    <property type="term" value="P:methylation"/>
    <property type="evidence" value="ECO:0007669"/>
    <property type="project" value="UniProtKB-KW"/>
</dbReference>
<feature type="domain" description="Polyketide synthase-like methyltransferase" evidence="6">
    <location>
        <begin position="142"/>
        <end position="380"/>
    </location>
</feature>
<dbReference type="GO" id="GO:0008610">
    <property type="term" value="P:lipid biosynthetic process"/>
    <property type="evidence" value="ECO:0007669"/>
    <property type="project" value="InterPro"/>
</dbReference>
<dbReference type="EC" id="2.1.1.79" evidence="7"/>
<dbReference type="EMBL" id="CADCVP010000113">
    <property type="protein sequence ID" value="CAA9484421.1"/>
    <property type="molecule type" value="Genomic_DNA"/>
</dbReference>
<evidence type="ECO:0000256" key="4">
    <source>
        <dbReference type="ARBA" id="ARBA00022691"/>
    </source>
</evidence>
<evidence type="ECO:0000256" key="3">
    <source>
        <dbReference type="ARBA" id="ARBA00022679"/>
    </source>
</evidence>
<dbReference type="InterPro" id="IPR020803">
    <property type="entry name" value="MeTfrase_dom"/>
</dbReference>
<dbReference type="GO" id="GO:0008825">
    <property type="term" value="F:cyclopropane-fatty-acyl-phospholipid synthase activity"/>
    <property type="evidence" value="ECO:0007669"/>
    <property type="project" value="UniProtKB-EC"/>
</dbReference>
<dbReference type="InterPro" id="IPR050723">
    <property type="entry name" value="CFA/CMAS"/>
</dbReference>
<keyword evidence="5" id="KW-0443">Lipid metabolism</keyword>
<dbReference type="PIRSF" id="PIRSF003085">
    <property type="entry name" value="CMAS"/>
    <property type="match status" value="1"/>
</dbReference>
<feature type="non-terminal residue" evidence="7">
    <location>
        <position position="414"/>
    </location>
</feature>
<evidence type="ECO:0000256" key="1">
    <source>
        <dbReference type="ARBA" id="ARBA00010815"/>
    </source>
</evidence>
<dbReference type="SUPFAM" id="SSF53335">
    <property type="entry name" value="S-adenosyl-L-methionine-dependent methyltransferases"/>
    <property type="match status" value="1"/>
</dbReference>
<organism evidence="7">
    <name type="scientific">uncultured Solirubrobacteraceae bacterium</name>
    <dbReference type="NCBI Taxonomy" id="1162706"/>
    <lineage>
        <taxon>Bacteria</taxon>
        <taxon>Bacillati</taxon>
        <taxon>Actinomycetota</taxon>
        <taxon>Thermoleophilia</taxon>
        <taxon>Solirubrobacterales</taxon>
        <taxon>Solirubrobacteraceae</taxon>
        <taxon>environmental samples</taxon>
    </lineage>
</organism>
<dbReference type="PANTHER" id="PTHR43667:SF1">
    <property type="entry name" value="CYCLOPROPANE-FATTY-ACYL-PHOSPHOLIPID SYNTHASE"/>
    <property type="match status" value="1"/>
</dbReference>
<accession>A0A6J4S750</accession>
<dbReference type="InterPro" id="IPR003333">
    <property type="entry name" value="CMAS"/>
</dbReference>